<keyword evidence="4" id="KW-0004">4Fe-4S</keyword>
<evidence type="ECO:0000256" key="4">
    <source>
        <dbReference type="ARBA" id="ARBA00022485"/>
    </source>
</evidence>
<evidence type="ECO:0000256" key="9">
    <source>
        <dbReference type="ARBA" id="ARBA00023014"/>
    </source>
</evidence>
<dbReference type="NCBIfam" id="TIGR02951">
    <property type="entry name" value="DMSO_dmsB"/>
    <property type="match status" value="1"/>
</dbReference>
<evidence type="ECO:0000259" key="10">
    <source>
        <dbReference type="PROSITE" id="PS51379"/>
    </source>
</evidence>
<dbReference type="CDD" id="cd16371">
    <property type="entry name" value="DMSOR_beta_like"/>
    <property type="match status" value="1"/>
</dbReference>
<organism evidence="11 12">
    <name type="scientific">Mesosutterella porci</name>
    <dbReference type="NCBI Taxonomy" id="2915351"/>
    <lineage>
        <taxon>Bacteria</taxon>
        <taxon>Pseudomonadati</taxon>
        <taxon>Pseudomonadota</taxon>
        <taxon>Betaproteobacteria</taxon>
        <taxon>Burkholderiales</taxon>
        <taxon>Sutterellaceae</taxon>
        <taxon>Mesosutterella</taxon>
    </lineage>
</organism>
<keyword evidence="9" id="KW-0411">Iron-sulfur</keyword>
<dbReference type="InterPro" id="IPR050954">
    <property type="entry name" value="ET_IronSulfur_Cluster-Binding"/>
</dbReference>
<evidence type="ECO:0000313" key="12">
    <source>
        <dbReference type="Proteomes" id="UP001297600"/>
    </source>
</evidence>
<sequence length="203" mass="22185">MTQKGFYIDTTRCAGCRTCSVACKDLKNTPAGMNFRRVTEFEGGGWQKNWDGTWRQDVFAYYISISCNECSDPACVKVCPTHAHHKRAEDGLVVIDQEKCIGCGACAKACPYGAPQLDQAIGKMRKCDGCVDRTSRGLQPVCVESCPERAIEFGDIDMLRKKHGECAEIAPLPSASLTKPNLVIKPCRTAKPVGFKGGTAHKF</sequence>
<reference evidence="11 12" key="1">
    <citation type="submission" date="2022-02" db="EMBL/GenBank/DDBJ databases">
        <title>Mesosutterella porci, a novel member of the family Sutterellaceae from pig feces.</title>
        <authorList>
            <person name="Wylensek D."/>
            <person name="Clavel T."/>
        </authorList>
    </citation>
    <scope>NUCLEOTIDE SEQUENCE [LARGE SCALE GENOMIC DNA]</scope>
    <source>
        <strain evidence="12">oilRF-744-wt-GAM-9</strain>
    </source>
</reference>
<keyword evidence="3" id="KW-0813">Transport</keyword>
<dbReference type="InterPro" id="IPR017896">
    <property type="entry name" value="4Fe4S_Fe-S-bd"/>
</dbReference>
<evidence type="ECO:0000313" key="11">
    <source>
        <dbReference type="EMBL" id="MCG5029967.1"/>
    </source>
</evidence>
<keyword evidence="7" id="KW-0249">Electron transport</keyword>
<evidence type="ECO:0000256" key="1">
    <source>
        <dbReference type="ARBA" id="ARBA00001966"/>
    </source>
</evidence>
<evidence type="ECO:0000256" key="2">
    <source>
        <dbReference type="ARBA" id="ARBA00003584"/>
    </source>
</evidence>
<proteinExistence type="predicted"/>
<keyword evidence="5" id="KW-0479">Metal-binding</keyword>
<dbReference type="InterPro" id="IPR017900">
    <property type="entry name" value="4Fe4S_Fe_S_CS"/>
</dbReference>
<evidence type="ECO:0000256" key="5">
    <source>
        <dbReference type="ARBA" id="ARBA00022723"/>
    </source>
</evidence>
<accession>A0ABS9MMX5</accession>
<gene>
    <name evidence="11" type="primary">dmsB</name>
    <name evidence="11" type="ORF">MAF45_00660</name>
</gene>
<keyword evidence="6" id="KW-0677">Repeat</keyword>
<dbReference type="EC" id="1.8.5.3" evidence="11"/>
<dbReference type="PANTHER" id="PTHR43177">
    <property type="entry name" value="PROTEIN NRFC"/>
    <property type="match status" value="1"/>
</dbReference>
<keyword evidence="8" id="KW-0408">Iron</keyword>
<dbReference type="Proteomes" id="UP001297600">
    <property type="component" value="Unassembled WGS sequence"/>
</dbReference>
<dbReference type="Pfam" id="PF13247">
    <property type="entry name" value="Fer4_11"/>
    <property type="match status" value="1"/>
</dbReference>
<feature type="domain" description="4Fe-4S ferredoxin-type" evidence="10">
    <location>
        <begin position="4"/>
        <end position="23"/>
    </location>
</feature>
<name>A0ABS9MMX5_9BURK</name>
<dbReference type="PROSITE" id="PS00198">
    <property type="entry name" value="4FE4S_FER_1"/>
    <property type="match status" value="1"/>
</dbReference>
<evidence type="ECO:0000256" key="3">
    <source>
        <dbReference type="ARBA" id="ARBA00022448"/>
    </source>
</evidence>
<dbReference type="RefSeq" id="WP_237977623.1">
    <property type="nucleotide sequence ID" value="NZ_JAKNCT010000001.1"/>
</dbReference>
<comment type="cofactor">
    <cofactor evidence="1">
        <name>[4Fe-4S] cluster</name>
        <dbReference type="ChEBI" id="CHEBI:49883"/>
    </cofactor>
</comment>
<comment type="function">
    <text evidence="2">Electron transfer subunit of the terminal reductase during anaerobic growth on various sulfoxide and N-oxide compounds.</text>
</comment>
<dbReference type="GO" id="GO:0016491">
    <property type="term" value="F:oxidoreductase activity"/>
    <property type="evidence" value="ECO:0007669"/>
    <property type="project" value="UniProtKB-KW"/>
</dbReference>
<dbReference type="SUPFAM" id="SSF54862">
    <property type="entry name" value="4Fe-4S ferredoxins"/>
    <property type="match status" value="1"/>
</dbReference>
<dbReference type="PANTHER" id="PTHR43177:SF5">
    <property type="entry name" value="ANAEROBIC DIMETHYL SULFOXIDE REDUCTASE CHAIN B-RELATED"/>
    <property type="match status" value="1"/>
</dbReference>
<feature type="domain" description="4Fe-4S ferredoxin-type" evidence="10">
    <location>
        <begin position="91"/>
        <end position="120"/>
    </location>
</feature>
<dbReference type="InterPro" id="IPR014297">
    <property type="entry name" value="DMSO_DmsB"/>
</dbReference>
<dbReference type="Gene3D" id="3.30.70.20">
    <property type="match status" value="2"/>
</dbReference>
<evidence type="ECO:0000256" key="8">
    <source>
        <dbReference type="ARBA" id="ARBA00023004"/>
    </source>
</evidence>
<evidence type="ECO:0000256" key="7">
    <source>
        <dbReference type="ARBA" id="ARBA00022982"/>
    </source>
</evidence>
<protein>
    <submittedName>
        <fullName evidence="11">Dimethylsulfoxide reductase subunit B</fullName>
        <ecNumber evidence="11">1.8.5.3</ecNumber>
    </submittedName>
</protein>
<dbReference type="PROSITE" id="PS51379">
    <property type="entry name" value="4FE4S_FER_2"/>
    <property type="match status" value="2"/>
</dbReference>
<dbReference type="EMBL" id="JAKNCT010000001">
    <property type="protein sequence ID" value="MCG5029967.1"/>
    <property type="molecule type" value="Genomic_DNA"/>
</dbReference>
<keyword evidence="11" id="KW-0560">Oxidoreductase</keyword>
<comment type="caution">
    <text evidence="11">The sequence shown here is derived from an EMBL/GenBank/DDBJ whole genome shotgun (WGS) entry which is preliminary data.</text>
</comment>
<evidence type="ECO:0000256" key="6">
    <source>
        <dbReference type="ARBA" id="ARBA00022737"/>
    </source>
</evidence>
<keyword evidence="12" id="KW-1185">Reference proteome</keyword>